<protein>
    <recommendedName>
        <fullName evidence="4">Lipoprotein</fullName>
    </recommendedName>
</protein>
<keyword evidence="1" id="KW-0732">Signal</keyword>
<comment type="caution">
    <text evidence="2">The sequence shown here is derived from an EMBL/GenBank/DDBJ whole genome shotgun (WGS) entry which is preliminary data.</text>
</comment>
<gene>
    <name evidence="2" type="ORF">LEP1GSC058_0091</name>
</gene>
<accession>S3V154</accession>
<dbReference type="AlphaFoldDB" id="S3V154"/>
<dbReference type="RefSeq" id="WP_016548887.1">
    <property type="nucleotide sequence ID" value="NZ_AKWZ02000004.1"/>
</dbReference>
<dbReference type="EMBL" id="AKWZ02000004">
    <property type="protein sequence ID" value="EPG75178.1"/>
    <property type="molecule type" value="Genomic_DNA"/>
</dbReference>
<evidence type="ECO:0000256" key="1">
    <source>
        <dbReference type="SAM" id="SignalP"/>
    </source>
</evidence>
<organism evidence="2 3">
    <name type="scientific">Leptospira fainei serovar Hurstbridge str. BUT 6</name>
    <dbReference type="NCBI Taxonomy" id="1193011"/>
    <lineage>
        <taxon>Bacteria</taxon>
        <taxon>Pseudomonadati</taxon>
        <taxon>Spirochaetota</taxon>
        <taxon>Spirochaetia</taxon>
        <taxon>Leptospirales</taxon>
        <taxon>Leptospiraceae</taxon>
        <taxon>Leptospira</taxon>
    </lineage>
</organism>
<evidence type="ECO:0000313" key="3">
    <source>
        <dbReference type="Proteomes" id="UP000014540"/>
    </source>
</evidence>
<sequence>MLFRTIILLIFLLHLPNCSSDPAAEKRRKDNQRQSLMSLIANQNLKADCVYCTNTQAFQGNCSCYVDIPVGTCQGISTGTGKSNSYKISCSDLTSTGIWTTDGGGNSSCTFLTCPPEAYRAAFTSNGR</sequence>
<name>S3V154_9LEPT</name>
<feature type="signal peptide" evidence="1">
    <location>
        <begin position="1"/>
        <end position="23"/>
    </location>
</feature>
<reference evidence="2" key="1">
    <citation type="submission" date="2013-04" db="EMBL/GenBank/DDBJ databases">
        <authorList>
            <person name="Harkins D.M."/>
            <person name="Durkin A.S."/>
            <person name="Selengut J.D."/>
            <person name="Sanka R."/>
            <person name="DePew J."/>
            <person name="Purushe J."/>
            <person name="Ahmed A."/>
            <person name="van der Linden H."/>
            <person name="Goris M.G.A."/>
            <person name="Hartskeerl R.A."/>
            <person name="Vinetz J.M."/>
            <person name="Sutton G.G."/>
            <person name="Nelson W.C."/>
            <person name="Fouts D.E."/>
        </authorList>
    </citation>
    <scope>NUCLEOTIDE SEQUENCE [LARGE SCALE GENOMIC DNA]</scope>
    <source>
        <strain evidence="2">BUT 6</strain>
    </source>
</reference>
<feature type="chain" id="PRO_5004513267" description="Lipoprotein" evidence="1">
    <location>
        <begin position="24"/>
        <end position="128"/>
    </location>
</feature>
<evidence type="ECO:0000313" key="2">
    <source>
        <dbReference type="EMBL" id="EPG75178.1"/>
    </source>
</evidence>
<dbReference type="Proteomes" id="UP000014540">
    <property type="component" value="Unassembled WGS sequence"/>
</dbReference>
<keyword evidence="3" id="KW-1185">Reference proteome</keyword>
<proteinExistence type="predicted"/>
<dbReference type="OrthoDB" id="345381at2"/>
<evidence type="ECO:0008006" key="4">
    <source>
        <dbReference type="Google" id="ProtNLM"/>
    </source>
</evidence>